<reference evidence="2 3" key="1">
    <citation type="submission" date="2024-09" db="EMBL/GenBank/DDBJ databases">
        <title>Chromosome-scale assembly of Riccia fluitans.</title>
        <authorList>
            <person name="Paukszto L."/>
            <person name="Sawicki J."/>
            <person name="Karawczyk K."/>
            <person name="Piernik-Szablinska J."/>
            <person name="Szczecinska M."/>
            <person name="Mazdziarz M."/>
        </authorList>
    </citation>
    <scope>NUCLEOTIDE SEQUENCE [LARGE SCALE GENOMIC DNA]</scope>
    <source>
        <strain evidence="2">Rf_01</strain>
        <tissue evidence="2">Aerial parts of the thallus</tissue>
    </source>
</reference>
<dbReference type="AlphaFoldDB" id="A0ABD1Y8H1"/>
<accession>A0ABD1Y8H1</accession>
<name>A0ABD1Y8H1_9MARC</name>
<gene>
    <name evidence="2" type="ORF">R1flu_003258</name>
</gene>
<feature type="compositionally biased region" description="Basic and acidic residues" evidence="1">
    <location>
        <begin position="283"/>
        <end position="297"/>
    </location>
</feature>
<feature type="region of interest" description="Disordered" evidence="1">
    <location>
        <begin position="162"/>
        <end position="269"/>
    </location>
</feature>
<dbReference type="Proteomes" id="UP001605036">
    <property type="component" value="Unassembled WGS sequence"/>
</dbReference>
<evidence type="ECO:0000313" key="3">
    <source>
        <dbReference type="Proteomes" id="UP001605036"/>
    </source>
</evidence>
<organism evidence="2 3">
    <name type="scientific">Riccia fluitans</name>
    <dbReference type="NCBI Taxonomy" id="41844"/>
    <lineage>
        <taxon>Eukaryota</taxon>
        <taxon>Viridiplantae</taxon>
        <taxon>Streptophyta</taxon>
        <taxon>Embryophyta</taxon>
        <taxon>Marchantiophyta</taxon>
        <taxon>Marchantiopsida</taxon>
        <taxon>Marchantiidae</taxon>
        <taxon>Marchantiales</taxon>
        <taxon>Ricciaceae</taxon>
        <taxon>Riccia</taxon>
    </lineage>
</organism>
<comment type="caution">
    <text evidence="2">The sequence shown here is derived from an EMBL/GenBank/DDBJ whole genome shotgun (WGS) entry which is preliminary data.</text>
</comment>
<feature type="region of interest" description="Disordered" evidence="1">
    <location>
        <begin position="283"/>
        <end position="366"/>
    </location>
</feature>
<protein>
    <submittedName>
        <fullName evidence="2">Uncharacterized protein</fullName>
    </submittedName>
</protein>
<proteinExistence type="predicted"/>
<feature type="compositionally biased region" description="Basic and acidic residues" evidence="1">
    <location>
        <begin position="328"/>
        <end position="340"/>
    </location>
</feature>
<keyword evidence="3" id="KW-1185">Reference proteome</keyword>
<sequence>MPLCPGGRKNRAFEITGTDKVEDGGEPKVIREAFGISREAAQDEERGATWPNVVFARWQEVEDQGVCQYFLVQCDRTEHMVHRPVVPKDPVIILYQHVNWAHMLTKGLASAIKEYVWRFSEGTVEAAVKVYWALALVQIIKHYRAQLFGSPLNCPEAVEAGASSKSQKCNSGGSETGPTLKETDSVYCPDTRGPTGNASDQGYSDYFRIRPIGFAPPPPLPPLEQEVEELSSSSLEQPPRKEPRVERLEPQTEGRQEDTPLPGFEPSDDELLIGTLRRDIPHLRQESQQEEVKEELGHPVGPGGRVGGPTADGTTRDRPLETVEEDRPDIGPRYTDEEVRRRHPELFVQPEAPPPTQAVPTVGGAAEPTLLEKTCWIS</sequence>
<feature type="compositionally biased region" description="Polar residues" evidence="1">
    <location>
        <begin position="163"/>
        <end position="177"/>
    </location>
</feature>
<dbReference type="EMBL" id="JBHFFA010000006">
    <property type="protein sequence ID" value="KAL2623053.1"/>
    <property type="molecule type" value="Genomic_DNA"/>
</dbReference>
<evidence type="ECO:0000256" key="1">
    <source>
        <dbReference type="SAM" id="MobiDB-lite"/>
    </source>
</evidence>
<evidence type="ECO:0000313" key="2">
    <source>
        <dbReference type="EMBL" id="KAL2623053.1"/>
    </source>
</evidence>
<feature type="compositionally biased region" description="Basic and acidic residues" evidence="1">
    <location>
        <begin position="238"/>
        <end position="258"/>
    </location>
</feature>